<dbReference type="GO" id="GO:0015149">
    <property type="term" value="F:hexose transmembrane transporter activity"/>
    <property type="evidence" value="ECO:0007669"/>
    <property type="project" value="TreeGrafter"/>
</dbReference>
<dbReference type="AlphaFoldDB" id="G8YBH7"/>
<keyword evidence="3 7" id="KW-0813">Transport</keyword>
<dbReference type="InterPro" id="IPR020846">
    <property type="entry name" value="MFS_dom"/>
</dbReference>
<keyword evidence="4 9" id="KW-0812">Transmembrane</keyword>
<feature type="transmembrane region" description="Helical" evidence="9">
    <location>
        <begin position="303"/>
        <end position="325"/>
    </location>
</feature>
<dbReference type="PROSITE" id="PS50850">
    <property type="entry name" value="MFS"/>
    <property type="match status" value="1"/>
</dbReference>
<gene>
    <name evidence="11" type="primary">Piso0_002028</name>
    <name evidence="11" type="ORF">GNLVRS01_PISO0J03089g</name>
</gene>
<dbReference type="EMBL" id="FO082050">
    <property type="protein sequence ID" value="CCE82308.1"/>
    <property type="molecule type" value="Genomic_DNA"/>
</dbReference>
<dbReference type="PANTHER" id="PTHR23503:SF8">
    <property type="entry name" value="FACILITATED GLUCOSE TRANSPORTER PROTEIN 1"/>
    <property type="match status" value="1"/>
</dbReference>
<organism evidence="11 12">
    <name type="scientific">Pichia sorbitophila (strain ATCC MYA-4447 / BCRC 22081 / CBS 7064 / NBRC 10061 / NRRL Y-12695)</name>
    <name type="common">Hybrid yeast</name>
    <dbReference type="NCBI Taxonomy" id="559304"/>
    <lineage>
        <taxon>Eukaryota</taxon>
        <taxon>Fungi</taxon>
        <taxon>Dikarya</taxon>
        <taxon>Ascomycota</taxon>
        <taxon>Saccharomycotina</taxon>
        <taxon>Pichiomycetes</taxon>
        <taxon>Debaryomycetaceae</taxon>
        <taxon>Millerozyma</taxon>
    </lineage>
</organism>
<accession>G8YBH7</accession>
<evidence type="ECO:0000259" key="10">
    <source>
        <dbReference type="PROSITE" id="PS50850"/>
    </source>
</evidence>
<protein>
    <submittedName>
        <fullName evidence="11">Piso0_002028 protein</fullName>
    </submittedName>
</protein>
<evidence type="ECO:0000256" key="3">
    <source>
        <dbReference type="ARBA" id="ARBA00022448"/>
    </source>
</evidence>
<dbReference type="SUPFAM" id="SSF103473">
    <property type="entry name" value="MFS general substrate transporter"/>
    <property type="match status" value="1"/>
</dbReference>
<dbReference type="PANTHER" id="PTHR23503">
    <property type="entry name" value="SOLUTE CARRIER FAMILY 2"/>
    <property type="match status" value="1"/>
</dbReference>
<evidence type="ECO:0000256" key="5">
    <source>
        <dbReference type="ARBA" id="ARBA00022989"/>
    </source>
</evidence>
<evidence type="ECO:0000256" key="8">
    <source>
        <dbReference type="SAM" id="MobiDB-lite"/>
    </source>
</evidence>
<dbReference type="HOGENOM" id="CLU_001265_30_5_1"/>
<sequence>MVNNHASNTQLTVKLVTTVFAISLGAFQFGYHMAELNSPESIITCQRDQPTTTPYKHTWFGSHGFKKCIALDPQEFGLITSIFSIGGLLGSFSVSKIADKYGRKTTSLLHCVFFFVGSTLNGLGNTYQSLLVGRFVAGVGAGFALVASPIFINEIAPKEYKGLLGTMSQLSTNVGILFTQLLSLSWSNNNQWRLLLLMGSALACINFACLLCYVDESPVWLSSKGFKHDAFKVLHGLRGGQYSTSMNEVRSWSHAPVQESEDASLLEGQTEEPSSTRRPTVVEDRSVSLVTYLKSSEFNNSKLVSTGILVLQQFCGINSIIFYGVSVLVKIFPQHAIFVNCLITVVNVTVTTFSAALIDQLGRRPLLLASTAFMGFSSIIMAIGILNTNSLLSVLGTFSYVMFFAIGIGPIPFLLVSEVTQPEAKASAQSWGITMNWLATFIVGFIFPVLKNSKLGGGVYFIFAFMCFFSSVFVKAFVPETKGTSSYEEVWRE</sequence>
<comment type="similarity">
    <text evidence="2 7">Belongs to the major facilitator superfamily. Sugar transporter (TC 2.A.1.1) family.</text>
</comment>
<dbReference type="Pfam" id="PF00083">
    <property type="entry name" value="Sugar_tr"/>
    <property type="match status" value="1"/>
</dbReference>
<proteinExistence type="inferred from homology"/>
<feature type="transmembrane region" description="Helical" evidence="9">
    <location>
        <begin position="107"/>
        <end position="124"/>
    </location>
</feature>
<feature type="region of interest" description="Disordered" evidence="8">
    <location>
        <begin position="258"/>
        <end position="280"/>
    </location>
</feature>
<evidence type="ECO:0000256" key="1">
    <source>
        <dbReference type="ARBA" id="ARBA00004141"/>
    </source>
</evidence>
<evidence type="ECO:0000256" key="2">
    <source>
        <dbReference type="ARBA" id="ARBA00010992"/>
    </source>
</evidence>
<feature type="transmembrane region" description="Helical" evidence="9">
    <location>
        <begin position="398"/>
        <end position="416"/>
    </location>
</feature>
<dbReference type="OrthoDB" id="4540492at2759"/>
<keyword evidence="12" id="KW-1185">Reference proteome</keyword>
<evidence type="ECO:0000256" key="6">
    <source>
        <dbReference type="ARBA" id="ARBA00023136"/>
    </source>
</evidence>
<dbReference type="Proteomes" id="UP000005222">
    <property type="component" value="Chromosome J"/>
</dbReference>
<feature type="transmembrane region" description="Helical" evidence="9">
    <location>
        <begin position="337"/>
        <end position="358"/>
    </location>
</feature>
<feature type="transmembrane region" description="Helical" evidence="9">
    <location>
        <begin position="76"/>
        <end position="95"/>
    </location>
</feature>
<feature type="transmembrane region" description="Helical" evidence="9">
    <location>
        <begin position="365"/>
        <end position="386"/>
    </location>
</feature>
<feature type="domain" description="Major facilitator superfamily (MFS) profile" evidence="10">
    <location>
        <begin position="18"/>
        <end position="482"/>
    </location>
</feature>
<dbReference type="PROSITE" id="PS00217">
    <property type="entry name" value="SUGAR_TRANSPORT_2"/>
    <property type="match status" value="1"/>
</dbReference>
<dbReference type="InterPro" id="IPR036259">
    <property type="entry name" value="MFS_trans_sf"/>
</dbReference>
<dbReference type="eggNOG" id="KOG0569">
    <property type="taxonomic scope" value="Eukaryota"/>
</dbReference>
<dbReference type="InterPro" id="IPR003663">
    <property type="entry name" value="Sugar/inositol_transpt"/>
</dbReference>
<comment type="subcellular location">
    <subcellularLocation>
        <location evidence="1">Membrane</location>
        <topology evidence="1">Multi-pass membrane protein</topology>
    </subcellularLocation>
</comment>
<dbReference type="InterPro" id="IPR005829">
    <property type="entry name" value="Sugar_transporter_CS"/>
</dbReference>
<dbReference type="Gene3D" id="1.20.1250.20">
    <property type="entry name" value="MFS general substrate transporter like domains"/>
    <property type="match status" value="1"/>
</dbReference>
<dbReference type="InParanoid" id="G8YBH7"/>
<evidence type="ECO:0000313" key="11">
    <source>
        <dbReference type="EMBL" id="CCE82308.1"/>
    </source>
</evidence>
<feature type="transmembrane region" description="Helical" evidence="9">
    <location>
        <begin position="194"/>
        <end position="214"/>
    </location>
</feature>
<keyword evidence="6 9" id="KW-0472">Membrane</keyword>
<dbReference type="InterPro" id="IPR045263">
    <property type="entry name" value="GLUT"/>
</dbReference>
<evidence type="ECO:0000313" key="12">
    <source>
        <dbReference type="Proteomes" id="UP000005222"/>
    </source>
</evidence>
<dbReference type="InterPro" id="IPR005828">
    <property type="entry name" value="MFS_sugar_transport-like"/>
</dbReference>
<keyword evidence="5 9" id="KW-1133">Transmembrane helix</keyword>
<dbReference type="PROSITE" id="PS00216">
    <property type="entry name" value="SUGAR_TRANSPORT_1"/>
    <property type="match status" value="1"/>
</dbReference>
<dbReference type="NCBIfam" id="TIGR00879">
    <property type="entry name" value="SP"/>
    <property type="match status" value="1"/>
</dbReference>
<evidence type="ECO:0000256" key="9">
    <source>
        <dbReference type="SAM" id="Phobius"/>
    </source>
</evidence>
<name>G8YBH7_PICSO</name>
<feature type="transmembrane region" description="Helical" evidence="9">
    <location>
        <begin position="130"/>
        <end position="151"/>
    </location>
</feature>
<feature type="transmembrane region" description="Helical" evidence="9">
    <location>
        <begin position="428"/>
        <end position="447"/>
    </location>
</feature>
<feature type="transmembrane region" description="Helical" evidence="9">
    <location>
        <begin position="459"/>
        <end position="478"/>
    </location>
</feature>
<evidence type="ECO:0000256" key="7">
    <source>
        <dbReference type="RuleBase" id="RU003346"/>
    </source>
</evidence>
<dbReference type="PRINTS" id="PR00171">
    <property type="entry name" value="SUGRTRNSPORT"/>
</dbReference>
<dbReference type="GO" id="GO:0016020">
    <property type="term" value="C:membrane"/>
    <property type="evidence" value="ECO:0007669"/>
    <property type="project" value="UniProtKB-SubCell"/>
</dbReference>
<dbReference type="OMA" id="FAMRITS"/>
<dbReference type="STRING" id="559304.G8YBH7"/>
<dbReference type="FunCoup" id="G8YBH7">
    <property type="interactions" value="1289"/>
</dbReference>
<evidence type="ECO:0000256" key="4">
    <source>
        <dbReference type="ARBA" id="ARBA00022692"/>
    </source>
</evidence>
<feature type="transmembrane region" description="Helical" evidence="9">
    <location>
        <begin position="163"/>
        <end position="182"/>
    </location>
</feature>
<reference evidence="11 12" key="1">
    <citation type="journal article" date="2012" name="G3 (Bethesda)">
        <title>Pichia sorbitophila, an interspecies yeast hybrid reveals early steps of genome resolution following polyploidization.</title>
        <authorList>
            <person name="Leh Louis V."/>
            <person name="Despons L."/>
            <person name="Friedrich A."/>
            <person name="Martin T."/>
            <person name="Durrens P."/>
            <person name="Casaregola S."/>
            <person name="Neuveglise C."/>
            <person name="Fairhead C."/>
            <person name="Marck C."/>
            <person name="Cruz J.A."/>
            <person name="Straub M.L."/>
            <person name="Kugler V."/>
            <person name="Sacerdot C."/>
            <person name="Uzunov Z."/>
            <person name="Thierry A."/>
            <person name="Weiss S."/>
            <person name="Bleykasten C."/>
            <person name="De Montigny J."/>
            <person name="Jacques N."/>
            <person name="Jung P."/>
            <person name="Lemaire M."/>
            <person name="Mallet S."/>
            <person name="Morel G."/>
            <person name="Richard G.F."/>
            <person name="Sarkar A."/>
            <person name="Savel G."/>
            <person name="Schacherer J."/>
            <person name="Seret M.L."/>
            <person name="Talla E."/>
            <person name="Samson G."/>
            <person name="Jubin C."/>
            <person name="Poulain J."/>
            <person name="Vacherie B."/>
            <person name="Barbe V."/>
            <person name="Pelletier E."/>
            <person name="Sherman D.J."/>
            <person name="Westhof E."/>
            <person name="Weissenbach J."/>
            <person name="Baret P.V."/>
            <person name="Wincker P."/>
            <person name="Gaillardin C."/>
            <person name="Dujon B."/>
            <person name="Souciet J.L."/>
        </authorList>
    </citation>
    <scope>NUCLEOTIDE SEQUENCE [LARGE SCALE GENOMIC DNA]</scope>
    <source>
        <strain evidence="12">ATCC MYA-4447 / BCRC 22081 / CBS 7064 / NBRC 10061 / NRRL Y-12695</strain>
    </source>
</reference>